<reference evidence="2 3" key="1">
    <citation type="submission" date="2018-09" db="EMBL/GenBank/DDBJ databases">
        <title>Genomic investigation of the strawberry pathogen Phytophthora fragariae indicates pathogenicity is determined by transcriptional variation in three key races.</title>
        <authorList>
            <person name="Adams T.M."/>
            <person name="Armitage A.D."/>
            <person name="Sobczyk M.K."/>
            <person name="Bates H.J."/>
            <person name="Dunwell J.M."/>
            <person name="Nellist C.F."/>
            <person name="Harrison R.J."/>
        </authorList>
    </citation>
    <scope>NUCLEOTIDE SEQUENCE [LARGE SCALE GENOMIC DNA]</scope>
    <source>
        <strain evidence="2 3">NOV-77</strain>
    </source>
</reference>
<evidence type="ECO:0000313" key="3">
    <source>
        <dbReference type="Proteomes" id="UP000486351"/>
    </source>
</evidence>
<comment type="caution">
    <text evidence="2">The sequence shown here is derived from an EMBL/GenBank/DDBJ whole genome shotgun (WGS) entry which is preliminary data.</text>
</comment>
<accession>A0A6G0Q4M4</accession>
<gene>
    <name evidence="2" type="ORF">PF008_g30790</name>
</gene>
<feature type="non-terminal residue" evidence="2">
    <location>
        <position position="226"/>
    </location>
</feature>
<name>A0A6G0Q4M4_9STRA</name>
<feature type="chain" id="PRO_5026188852" evidence="1">
    <location>
        <begin position="23"/>
        <end position="226"/>
    </location>
</feature>
<protein>
    <submittedName>
        <fullName evidence="2">Uncharacterized protein</fullName>
    </submittedName>
</protein>
<sequence length="226" mass="24303">MLIAIASANAAALAAFFAACSGFRPSCRLSTLSALLRARLPCLAGPGPAHNDHGIESRYRWSQTRRRGTRQHHERVHDTLLHPCVSWYGHAVAVSPCATAVCCTVCTCRYVWASISPEGGGRRRRQLSASGACARAFALVCAWRAGARFCVSVGMCVFELALWRRGSVLGHNPKVVGSRPTSANFCPRRSGALSLPFLLLVAGSARRAASPRYLHCSALASRAWQA</sequence>
<dbReference type="Proteomes" id="UP000486351">
    <property type="component" value="Unassembled WGS sequence"/>
</dbReference>
<evidence type="ECO:0000256" key="1">
    <source>
        <dbReference type="SAM" id="SignalP"/>
    </source>
</evidence>
<keyword evidence="1" id="KW-0732">Signal</keyword>
<dbReference type="EMBL" id="QXFY01006132">
    <property type="protein sequence ID" value="KAE9269717.1"/>
    <property type="molecule type" value="Genomic_DNA"/>
</dbReference>
<evidence type="ECO:0000313" key="2">
    <source>
        <dbReference type="EMBL" id="KAE9269717.1"/>
    </source>
</evidence>
<dbReference type="AlphaFoldDB" id="A0A6G0Q4M4"/>
<proteinExistence type="predicted"/>
<organism evidence="2 3">
    <name type="scientific">Phytophthora fragariae</name>
    <dbReference type="NCBI Taxonomy" id="53985"/>
    <lineage>
        <taxon>Eukaryota</taxon>
        <taxon>Sar</taxon>
        <taxon>Stramenopiles</taxon>
        <taxon>Oomycota</taxon>
        <taxon>Peronosporomycetes</taxon>
        <taxon>Peronosporales</taxon>
        <taxon>Peronosporaceae</taxon>
        <taxon>Phytophthora</taxon>
    </lineage>
</organism>
<feature type="signal peptide" evidence="1">
    <location>
        <begin position="1"/>
        <end position="22"/>
    </location>
</feature>